<reference evidence="2 3" key="1">
    <citation type="submission" date="2018-01" db="EMBL/GenBank/DDBJ databases">
        <title>Genomic Encyclopedia of Type Strains, Phase III (KMG-III): the genomes of soil and plant-associated and newly described type strains.</title>
        <authorList>
            <person name="Whitman W."/>
        </authorList>
    </citation>
    <scope>NUCLEOTIDE SEQUENCE [LARGE SCALE GENOMIC DNA]</scope>
    <source>
        <strain evidence="2 3">1131</strain>
    </source>
</reference>
<comment type="caution">
    <text evidence="2">The sequence shown here is derived from an EMBL/GenBank/DDBJ whole genome shotgun (WGS) entry which is preliminary data.</text>
</comment>
<keyword evidence="3" id="KW-1185">Reference proteome</keyword>
<proteinExistence type="predicted"/>
<evidence type="ECO:0000256" key="1">
    <source>
        <dbReference type="SAM" id="MobiDB-lite"/>
    </source>
</evidence>
<accession>A0A2S4M7N6</accession>
<feature type="non-terminal residue" evidence="2">
    <location>
        <position position="1"/>
    </location>
</feature>
<evidence type="ECO:0000313" key="2">
    <source>
        <dbReference type="EMBL" id="POR50753.1"/>
    </source>
</evidence>
<gene>
    <name evidence="2" type="ORF">CYD53_1081</name>
</gene>
<name>A0A2S4M7N6_9HYPH</name>
<organism evidence="2 3">
    <name type="scientific">Bosea psychrotolerans</name>
    <dbReference type="NCBI Taxonomy" id="1871628"/>
    <lineage>
        <taxon>Bacteria</taxon>
        <taxon>Pseudomonadati</taxon>
        <taxon>Pseudomonadota</taxon>
        <taxon>Alphaproteobacteria</taxon>
        <taxon>Hyphomicrobiales</taxon>
        <taxon>Boseaceae</taxon>
        <taxon>Bosea</taxon>
    </lineage>
</organism>
<sequence length="73" mass="7533">DGATASSASYAPVPRPAARTSAAQAHEPASEPARLRKLAEAAFAQTRAEAPARSAPAKKVVNSRASDAGWEEF</sequence>
<protein>
    <submittedName>
        <fullName evidence="2">Uncharacterized protein</fullName>
    </submittedName>
</protein>
<feature type="region of interest" description="Disordered" evidence="1">
    <location>
        <begin position="1"/>
        <end position="73"/>
    </location>
</feature>
<dbReference type="AlphaFoldDB" id="A0A2S4M7N6"/>
<dbReference type="RefSeq" id="WP_210202346.1">
    <property type="nucleotide sequence ID" value="NZ_PQFZ01000008.1"/>
</dbReference>
<dbReference type="Proteomes" id="UP000236919">
    <property type="component" value="Unassembled WGS sequence"/>
</dbReference>
<feature type="compositionally biased region" description="Low complexity" evidence="1">
    <location>
        <begin position="40"/>
        <end position="53"/>
    </location>
</feature>
<evidence type="ECO:0000313" key="3">
    <source>
        <dbReference type="Proteomes" id="UP000236919"/>
    </source>
</evidence>
<dbReference type="EMBL" id="PQFZ01000008">
    <property type="protein sequence ID" value="POR50753.1"/>
    <property type="molecule type" value="Genomic_DNA"/>
</dbReference>